<evidence type="ECO:0000256" key="6">
    <source>
        <dbReference type="ARBA" id="ARBA00022840"/>
    </source>
</evidence>
<dbReference type="PROSITE" id="PS01234">
    <property type="entry name" value="GATB"/>
    <property type="match status" value="1"/>
</dbReference>
<evidence type="ECO:0000256" key="4">
    <source>
        <dbReference type="ARBA" id="ARBA00022598"/>
    </source>
</evidence>
<dbReference type="PANTHER" id="PTHR11659:SF0">
    <property type="entry name" value="GLUTAMYL-TRNA(GLN) AMIDOTRANSFERASE SUBUNIT B, MITOCHONDRIAL"/>
    <property type="match status" value="1"/>
</dbReference>
<keyword evidence="6 11" id="KW-0067">ATP-binding</keyword>
<dbReference type="InterPro" id="IPR018027">
    <property type="entry name" value="Asn/Gln_amidotransferase"/>
</dbReference>
<evidence type="ECO:0000256" key="5">
    <source>
        <dbReference type="ARBA" id="ARBA00022741"/>
    </source>
</evidence>
<dbReference type="InterPro" id="IPR017959">
    <property type="entry name" value="Asn/Gln-tRNA_amidoTrfase_suB/E"/>
</dbReference>
<protein>
    <recommendedName>
        <fullName evidence="3 11">Aspartyl/glutamyl-tRNA(Asn/Gln) amidotransferase subunit B</fullName>
        <shortName evidence="11">Asp/Glu-ADT subunit B</shortName>
        <ecNumber evidence="11">6.3.5.-</ecNumber>
    </recommendedName>
</protein>
<dbReference type="GO" id="GO:0050567">
    <property type="term" value="F:glutaminyl-tRNA synthase (glutamine-hydrolyzing) activity"/>
    <property type="evidence" value="ECO:0007669"/>
    <property type="project" value="UniProtKB-UniRule"/>
</dbReference>
<dbReference type="NCBIfam" id="NF004012">
    <property type="entry name" value="PRK05477.1-2"/>
    <property type="match status" value="1"/>
</dbReference>
<comment type="catalytic activity">
    <reaction evidence="9 11">
        <text>L-aspartyl-tRNA(Asn) + L-glutamine + ATP + H2O = L-asparaginyl-tRNA(Asn) + L-glutamate + ADP + phosphate + 2 H(+)</text>
        <dbReference type="Rhea" id="RHEA:14513"/>
        <dbReference type="Rhea" id="RHEA-COMP:9674"/>
        <dbReference type="Rhea" id="RHEA-COMP:9677"/>
        <dbReference type="ChEBI" id="CHEBI:15377"/>
        <dbReference type="ChEBI" id="CHEBI:15378"/>
        <dbReference type="ChEBI" id="CHEBI:29985"/>
        <dbReference type="ChEBI" id="CHEBI:30616"/>
        <dbReference type="ChEBI" id="CHEBI:43474"/>
        <dbReference type="ChEBI" id="CHEBI:58359"/>
        <dbReference type="ChEBI" id="CHEBI:78515"/>
        <dbReference type="ChEBI" id="CHEBI:78516"/>
        <dbReference type="ChEBI" id="CHEBI:456216"/>
    </reaction>
</comment>
<organism evidence="13 14">
    <name type="scientific">Bradyrhizobium oligotrophicum S58</name>
    <dbReference type="NCBI Taxonomy" id="1245469"/>
    <lineage>
        <taxon>Bacteria</taxon>
        <taxon>Pseudomonadati</taxon>
        <taxon>Pseudomonadota</taxon>
        <taxon>Alphaproteobacteria</taxon>
        <taxon>Hyphomicrobiales</taxon>
        <taxon>Nitrobacteraceae</taxon>
        <taxon>Bradyrhizobium</taxon>
    </lineage>
</organism>
<comment type="subunit">
    <text evidence="2 11">Heterotrimer of A, B and C subunits.</text>
</comment>
<dbReference type="GO" id="GO:0070681">
    <property type="term" value="P:glutaminyl-tRNAGln biosynthesis via transamidation"/>
    <property type="evidence" value="ECO:0007669"/>
    <property type="project" value="TreeGrafter"/>
</dbReference>
<dbReference type="FunFam" id="1.10.10.410:FF:000001">
    <property type="entry name" value="Aspartyl/glutamyl-tRNA(Asn/Gln) amidotransferase subunit B"/>
    <property type="match status" value="1"/>
</dbReference>
<dbReference type="PANTHER" id="PTHR11659">
    <property type="entry name" value="GLUTAMYL-TRNA GLN AMIDOTRANSFERASE SUBUNIT B MITOCHONDRIAL AND PROKARYOTIC PET112-RELATED"/>
    <property type="match status" value="1"/>
</dbReference>
<dbReference type="STRING" id="1245469.S58_32560"/>
<dbReference type="InterPro" id="IPR014746">
    <property type="entry name" value="Gln_synth/guanido_kin_cat_dom"/>
</dbReference>
<dbReference type="PATRIC" id="fig|1245469.3.peg.3328"/>
<evidence type="ECO:0000256" key="7">
    <source>
        <dbReference type="ARBA" id="ARBA00022917"/>
    </source>
</evidence>
<dbReference type="EC" id="6.3.5.-" evidence="11"/>
<evidence type="ECO:0000256" key="1">
    <source>
        <dbReference type="ARBA" id="ARBA00005306"/>
    </source>
</evidence>
<dbReference type="EMBL" id="AP012603">
    <property type="protein sequence ID" value="BAM89254.1"/>
    <property type="molecule type" value="Genomic_DNA"/>
</dbReference>
<comment type="function">
    <text evidence="8 11">Allows the formation of correctly charged Asn-tRNA(Asn) or Gln-tRNA(Gln) through the transamidation of misacylated Asp-tRNA(Asn) or Glu-tRNA(Gln) in organisms which lack either or both of asparaginyl-tRNA or glutaminyl-tRNA synthetases. The reaction takes place in the presence of glutamine and ATP through an activated phospho-Asp-tRNA(Asn) or phospho-Glu-tRNA(Gln).</text>
</comment>
<dbReference type="NCBIfam" id="TIGR00133">
    <property type="entry name" value="gatB"/>
    <property type="match status" value="1"/>
</dbReference>
<keyword evidence="13" id="KW-0808">Transferase</keyword>
<dbReference type="GO" id="GO:0006412">
    <property type="term" value="P:translation"/>
    <property type="evidence" value="ECO:0007669"/>
    <property type="project" value="UniProtKB-UniRule"/>
</dbReference>
<dbReference type="GO" id="GO:0016740">
    <property type="term" value="F:transferase activity"/>
    <property type="evidence" value="ECO:0007669"/>
    <property type="project" value="UniProtKB-KW"/>
</dbReference>
<dbReference type="KEGG" id="aol:S58_32560"/>
<sequence>MDIYLDNMLTLAEDLLASVVLEELAPRGLTIQEIPVELRDRQCPIRLKVVLWGNLPLPPGSSNQGKLIKGATGDWEVVIGMEIHAQVTSKSKLFSGASTAFGGDPNSHVSLVDVAMPGMLPVINEECVRQAVRTGLGLNAKINLRSVFDRKNYFYPDLPQGYQISQYKDPIVGEGEVTVELDGGRTATVGIERLHIEQDPGKMLHDQSPSLSYIDFNRCGVALMEIVSKPDIRDAEQAKAYVTKLRSIMRYLGTCDGDMEKGSLRADVNVSVRKPGGPLGTRCEIKNINSISFIGQAVEAEARRQIEIIEDGGVIEQETRRFDPDKGETRSMRSKEEAHDYRYFPDPDLLPLEFSQAFVDELKAALPELPDQKTARFIADLGLSPYDASVLVAERESAAFYESVLEALSDRGRDGKLAANWVINELFGRLNKEGRDIASSPVSAAQLAAIVALIGEGTISGKIAKDLFEIVWSEGGDPRELVESRGMKQVTDLGAIEKVVDEIIAANPDKVAQAIAKPQLVGWFVGQVMKSSGGKANPQAVNDLLKSKLGI</sequence>
<dbReference type="InterPro" id="IPR017958">
    <property type="entry name" value="Gln-tRNA_amidoTrfase_suB_CS"/>
</dbReference>
<dbReference type="SUPFAM" id="SSF55931">
    <property type="entry name" value="Glutamine synthetase/guanido kinase"/>
    <property type="match status" value="1"/>
</dbReference>
<evidence type="ECO:0000313" key="13">
    <source>
        <dbReference type="EMBL" id="BAM89254.1"/>
    </source>
</evidence>
<dbReference type="InterPro" id="IPR003789">
    <property type="entry name" value="Asn/Gln_tRNA_amidoTrase-B-like"/>
</dbReference>
<keyword evidence="14" id="KW-1185">Reference proteome</keyword>
<evidence type="ECO:0000256" key="3">
    <source>
        <dbReference type="ARBA" id="ARBA00016923"/>
    </source>
</evidence>
<dbReference type="Gene3D" id="1.10.10.410">
    <property type="match status" value="1"/>
</dbReference>
<dbReference type="SMART" id="SM00845">
    <property type="entry name" value="GatB_Yqey"/>
    <property type="match status" value="1"/>
</dbReference>
<evidence type="ECO:0000256" key="11">
    <source>
        <dbReference type="HAMAP-Rule" id="MF_00121"/>
    </source>
</evidence>
<dbReference type="Pfam" id="PF02637">
    <property type="entry name" value="GatB_Yqey"/>
    <property type="match status" value="1"/>
</dbReference>
<dbReference type="SUPFAM" id="SSF89095">
    <property type="entry name" value="GatB/YqeY motif"/>
    <property type="match status" value="1"/>
</dbReference>
<dbReference type="Gene3D" id="1.10.150.380">
    <property type="entry name" value="GatB domain, N-terminal subdomain"/>
    <property type="match status" value="1"/>
</dbReference>
<dbReference type="AlphaFoldDB" id="M4Z727"/>
<dbReference type="InterPro" id="IPR023168">
    <property type="entry name" value="GatB_Yqey_C_2"/>
</dbReference>
<feature type="domain" description="Asn/Gln amidotransferase" evidence="12">
    <location>
        <begin position="399"/>
        <end position="549"/>
    </location>
</feature>
<dbReference type="NCBIfam" id="NF004014">
    <property type="entry name" value="PRK05477.1-4"/>
    <property type="match status" value="1"/>
</dbReference>
<dbReference type="RefSeq" id="WP_015666374.1">
    <property type="nucleotide sequence ID" value="NC_020453.1"/>
</dbReference>
<name>M4Z727_9BRAD</name>
<evidence type="ECO:0000256" key="2">
    <source>
        <dbReference type="ARBA" id="ARBA00011123"/>
    </source>
</evidence>
<evidence type="ECO:0000313" key="14">
    <source>
        <dbReference type="Proteomes" id="UP000011841"/>
    </source>
</evidence>
<evidence type="ECO:0000259" key="12">
    <source>
        <dbReference type="SMART" id="SM00845"/>
    </source>
</evidence>
<keyword evidence="4 11" id="KW-0436">Ligase</keyword>
<gene>
    <name evidence="11" type="primary">gatB</name>
    <name evidence="13" type="ORF">S58_32560</name>
</gene>
<dbReference type="FunFam" id="1.10.150.380:FF:000001">
    <property type="entry name" value="Aspartyl/glutamyl-tRNA(Asn/Gln) amidotransferase subunit B"/>
    <property type="match status" value="1"/>
</dbReference>
<keyword evidence="5 11" id="KW-0547">Nucleotide-binding</keyword>
<reference evidence="13 14" key="1">
    <citation type="journal article" date="2013" name="Appl. Environ. Microbiol.">
        <title>Genome analysis suggests that the soil oligotrophic bacterium Agromonas oligotrophica (Bradyrhizobium oligotrophicum) is a nitrogen-fixing symbiont of Aeschynomene indica.</title>
        <authorList>
            <person name="Okubo T."/>
            <person name="Fukushima S."/>
            <person name="Itakura M."/>
            <person name="Oshima K."/>
            <person name="Longtonglang A."/>
            <person name="Teaumroong N."/>
            <person name="Mitsui H."/>
            <person name="Hattori M."/>
            <person name="Hattori R."/>
            <person name="Hattori T."/>
            <person name="Minamisawa K."/>
        </authorList>
    </citation>
    <scope>NUCLEOTIDE SEQUENCE [LARGE SCALE GENOMIC DNA]</scope>
    <source>
        <strain evidence="13 14">S58</strain>
    </source>
</reference>
<dbReference type="HOGENOM" id="CLU_019240_0_0_5"/>
<dbReference type="HAMAP" id="MF_00121">
    <property type="entry name" value="GatB"/>
    <property type="match status" value="1"/>
</dbReference>
<dbReference type="NCBIfam" id="NF004015">
    <property type="entry name" value="PRK05477.1-5"/>
    <property type="match status" value="1"/>
</dbReference>
<proteinExistence type="inferred from homology"/>
<evidence type="ECO:0000256" key="9">
    <source>
        <dbReference type="ARBA" id="ARBA00047380"/>
    </source>
</evidence>
<dbReference type="InterPro" id="IPR006075">
    <property type="entry name" value="Asn/Gln-tRNA_Trfase_suB/E_cat"/>
</dbReference>
<dbReference type="InterPro" id="IPR042114">
    <property type="entry name" value="GatB_C_1"/>
</dbReference>
<keyword evidence="7 11" id="KW-0648">Protein biosynthesis</keyword>
<evidence type="ECO:0000256" key="10">
    <source>
        <dbReference type="ARBA" id="ARBA00047913"/>
    </source>
</evidence>
<comment type="catalytic activity">
    <reaction evidence="10 11">
        <text>L-glutamyl-tRNA(Gln) + L-glutamine + ATP + H2O = L-glutaminyl-tRNA(Gln) + L-glutamate + ADP + phosphate + H(+)</text>
        <dbReference type="Rhea" id="RHEA:17521"/>
        <dbReference type="Rhea" id="RHEA-COMP:9681"/>
        <dbReference type="Rhea" id="RHEA-COMP:9684"/>
        <dbReference type="ChEBI" id="CHEBI:15377"/>
        <dbReference type="ChEBI" id="CHEBI:15378"/>
        <dbReference type="ChEBI" id="CHEBI:29985"/>
        <dbReference type="ChEBI" id="CHEBI:30616"/>
        <dbReference type="ChEBI" id="CHEBI:43474"/>
        <dbReference type="ChEBI" id="CHEBI:58359"/>
        <dbReference type="ChEBI" id="CHEBI:78520"/>
        <dbReference type="ChEBI" id="CHEBI:78521"/>
        <dbReference type="ChEBI" id="CHEBI:456216"/>
    </reaction>
</comment>
<accession>M4Z727</accession>
<comment type="similarity">
    <text evidence="1 11">Belongs to the GatB/GatE family. GatB subfamily.</text>
</comment>
<dbReference type="InterPro" id="IPR004413">
    <property type="entry name" value="GatB"/>
</dbReference>
<dbReference type="eggNOG" id="COG0064">
    <property type="taxonomic scope" value="Bacteria"/>
</dbReference>
<dbReference type="Pfam" id="PF02934">
    <property type="entry name" value="GatB_N"/>
    <property type="match status" value="1"/>
</dbReference>
<dbReference type="GO" id="GO:0050566">
    <property type="term" value="F:asparaginyl-tRNA synthase (glutamine-hydrolyzing) activity"/>
    <property type="evidence" value="ECO:0007669"/>
    <property type="project" value="RHEA"/>
</dbReference>
<dbReference type="Proteomes" id="UP000011841">
    <property type="component" value="Chromosome"/>
</dbReference>
<evidence type="ECO:0000256" key="8">
    <source>
        <dbReference type="ARBA" id="ARBA00024799"/>
    </source>
</evidence>
<dbReference type="GeneID" id="301817114"/>
<dbReference type="GO" id="GO:0005524">
    <property type="term" value="F:ATP binding"/>
    <property type="evidence" value="ECO:0007669"/>
    <property type="project" value="UniProtKB-KW"/>
</dbReference>